<protein>
    <submittedName>
        <fullName evidence="4">O-methyltransferase</fullName>
    </submittedName>
</protein>
<sequence>MQEYLDKLNKISKTENEVLLKEMEDLASRLNFPIVNRSVGRFLYLITKLKKPKLVVEIGSGFGYSAYWFAKALDEGKVILTDYKEENIKMAKNFLGKANLLEKAEFRVGNGVEVAKEYKEVDIFFFDHEKSKYLDTVLQIKDNLKSGGLLIADNTLWHGKVLEESPDNQTKKIKEFNEYMFSSPEFFCSLVPIRDGVLVAIKL</sequence>
<dbReference type="GO" id="GO:0008757">
    <property type="term" value="F:S-adenosylmethionine-dependent methyltransferase activity"/>
    <property type="evidence" value="ECO:0007669"/>
    <property type="project" value="TreeGrafter"/>
</dbReference>
<comment type="caution">
    <text evidence="4">The sequence shown here is derived from an EMBL/GenBank/DDBJ whole genome shotgun (WGS) entry which is preliminary data.</text>
</comment>
<dbReference type="InterPro" id="IPR002935">
    <property type="entry name" value="SAM_O-MeTrfase"/>
</dbReference>
<dbReference type="Proteomes" id="UP000885621">
    <property type="component" value="Unassembled WGS sequence"/>
</dbReference>
<accession>A0A832DRU6</accession>
<dbReference type="GO" id="GO:0008171">
    <property type="term" value="F:O-methyltransferase activity"/>
    <property type="evidence" value="ECO:0007669"/>
    <property type="project" value="InterPro"/>
</dbReference>
<dbReference type="PANTHER" id="PTHR10509">
    <property type="entry name" value="O-METHYLTRANSFERASE-RELATED"/>
    <property type="match status" value="1"/>
</dbReference>
<organism evidence="4">
    <name type="scientific">Sulfurihydrogenibium azorense</name>
    <dbReference type="NCBI Taxonomy" id="309806"/>
    <lineage>
        <taxon>Bacteria</taxon>
        <taxon>Pseudomonadati</taxon>
        <taxon>Aquificota</taxon>
        <taxon>Aquificia</taxon>
        <taxon>Aquificales</taxon>
        <taxon>Hydrogenothermaceae</taxon>
        <taxon>Sulfurihydrogenibium</taxon>
    </lineage>
</organism>
<dbReference type="InterPro" id="IPR050362">
    <property type="entry name" value="Cation-dep_OMT"/>
</dbReference>
<keyword evidence="1" id="KW-0489">Methyltransferase</keyword>
<keyword evidence="3" id="KW-0949">S-adenosyl-L-methionine</keyword>
<dbReference type="Gene3D" id="3.40.50.150">
    <property type="entry name" value="Vaccinia Virus protein VP39"/>
    <property type="match status" value="1"/>
</dbReference>
<gene>
    <name evidence="4" type="ORF">ENO34_02620</name>
</gene>
<proteinExistence type="predicted"/>
<dbReference type="CDD" id="cd02440">
    <property type="entry name" value="AdoMet_MTases"/>
    <property type="match status" value="1"/>
</dbReference>
<dbReference type="GO" id="GO:0032259">
    <property type="term" value="P:methylation"/>
    <property type="evidence" value="ECO:0007669"/>
    <property type="project" value="UniProtKB-KW"/>
</dbReference>
<dbReference type="Pfam" id="PF01596">
    <property type="entry name" value="Methyltransf_3"/>
    <property type="match status" value="1"/>
</dbReference>
<dbReference type="InterPro" id="IPR029063">
    <property type="entry name" value="SAM-dependent_MTases_sf"/>
</dbReference>
<dbReference type="PROSITE" id="PS51682">
    <property type="entry name" value="SAM_OMT_I"/>
    <property type="match status" value="1"/>
</dbReference>
<evidence type="ECO:0000256" key="3">
    <source>
        <dbReference type="ARBA" id="ARBA00022691"/>
    </source>
</evidence>
<evidence type="ECO:0000256" key="1">
    <source>
        <dbReference type="ARBA" id="ARBA00022603"/>
    </source>
</evidence>
<dbReference type="AlphaFoldDB" id="A0A832DRU6"/>
<name>A0A832DRU6_9AQUI</name>
<reference evidence="4" key="1">
    <citation type="journal article" date="2020" name="mSystems">
        <title>Genome- and Community-Level Interaction Insights into Carbon Utilization and Element Cycling Functions of Hydrothermarchaeota in Hydrothermal Sediment.</title>
        <authorList>
            <person name="Zhou Z."/>
            <person name="Liu Y."/>
            <person name="Xu W."/>
            <person name="Pan J."/>
            <person name="Luo Z.H."/>
            <person name="Li M."/>
        </authorList>
    </citation>
    <scope>NUCLEOTIDE SEQUENCE [LARGE SCALE GENOMIC DNA]</scope>
    <source>
        <strain evidence="4">SpSt-1257</strain>
    </source>
</reference>
<evidence type="ECO:0000256" key="2">
    <source>
        <dbReference type="ARBA" id="ARBA00022679"/>
    </source>
</evidence>
<dbReference type="EMBL" id="DSFC01000150">
    <property type="protein sequence ID" value="HEV09276.1"/>
    <property type="molecule type" value="Genomic_DNA"/>
</dbReference>
<dbReference type="PANTHER" id="PTHR10509:SF14">
    <property type="entry name" value="CAFFEOYL-COA O-METHYLTRANSFERASE 3-RELATED"/>
    <property type="match status" value="1"/>
</dbReference>
<dbReference type="SUPFAM" id="SSF53335">
    <property type="entry name" value="S-adenosyl-L-methionine-dependent methyltransferases"/>
    <property type="match status" value="1"/>
</dbReference>
<evidence type="ECO:0000313" key="4">
    <source>
        <dbReference type="EMBL" id="HEV09276.1"/>
    </source>
</evidence>
<keyword evidence="2" id="KW-0808">Transferase</keyword>